<evidence type="ECO:0000256" key="4">
    <source>
        <dbReference type="ARBA" id="ARBA00022723"/>
    </source>
</evidence>
<dbReference type="AlphaFoldDB" id="A0AAD7TT18"/>
<feature type="region of interest" description="Disordered" evidence="7">
    <location>
        <begin position="594"/>
        <end position="623"/>
    </location>
</feature>
<feature type="domain" description="Malic enzyme N-terminal" evidence="9">
    <location>
        <begin position="65"/>
        <end position="246"/>
    </location>
</feature>
<dbReference type="Pfam" id="PF03949">
    <property type="entry name" value="Malic_M"/>
    <property type="match status" value="1"/>
</dbReference>
<evidence type="ECO:0000256" key="3">
    <source>
        <dbReference type="ARBA" id="ARBA00008785"/>
    </source>
</evidence>
<dbReference type="SMART" id="SM01274">
    <property type="entry name" value="malic"/>
    <property type="match status" value="1"/>
</dbReference>
<comment type="cofactor">
    <cofactor evidence="2">
        <name>Mg(2+)</name>
        <dbReference type="ChEBI" id="CHEBI:18420"/>
    </cofactor>
</comment>
<dbReference type="PANTHER" id="PTHR23406:SF32">
    <property type="entry name" value="NADP-DEPENDENT MALIC ENZYME"/>
    <property type="match status" value="1"/>
</dbReference>
<evidence type="ECO:0000313" key="11">
    <source>
        <dbReference type="Proteomes" id="UP001215151"/>
    </source>
</evidence>
<feature type="domain" description="Malic enzyme NAD-binding" evidence="8">
    <location>
        <begin position="256"/>
        <end position="514"/>
    </location>
</feature>
<dbReference type="FunFam" id="3.40.50.720:FF:000182">
    <property type="entry name" value="NAD-dependent malic enzyme"/>
    <property type="match status" value="1"/>
</dbReference>
<evidence type="ECO:0000259" key="9">
    <source>
        <dbReference type="SMART" id="SM01274"/>
    </source>
</evidence>
<dbReference type="GO" id="GO:0051287">
    <property type="term" value="F:NAD binding"/>
    <property type="evidence" value="ECO:0007669"/>
    <property type="project" value="InterPro"/>
</dbReference>
<organism evidence="10 11">
    <name type="scientific">Trametes cubensis</name>
    <dbReference type="NCBI Taxonomy" id="1111947"/>
    <lineage>
        <taxon>Eukaryota</taxon>
        <taxon>Fungi</taxon>
        <taxon>Dikarya</taxon>
        <taxon>Basidiomycota</taxon>
        <taxon>Agaricomycotina</taxon>
        <taxon>Agaricomycetes</taxon>
        <taxon>Polyporales</taxon>
        <taxon>Polyporaceae</taxon>
        <taxon>Trametes</taxon>
    </lineage>
</organism>
<dbReference type="InterPro" id="IPR001891">
    <property type="entry name" value="Malic_OxRdtase"/>
</dbReference>
<dbReference type="SUPFAM" id="SSF51735">
    <property type="entry name" value="NAD(P)-binding Rossmann-fold domains"/>
    <property type="match status" value="1"/>
</dbReference>
<accession>A0AAD7TT18</accession>
<name>A0AAD7TT18_9APHY</name>
<keyword evidence="11" id="KW-1185">Reference proteome</keyword>
<gene>
    <name evidence="10" type="ORF">ONZ51_g6170</name>
</gene>
<dbReference type="PANTHER" id="PTHR23406">
    <property type="entry name" value="MALIC ENZYME-RELATED"/>
    <property type="match status" value="1"/>
</dbReference>
<comment type="similarity">
    <text evidence="3 6">Belongs to the malic enzymes family.</text>
</comment>
<evidence type="ECO:0000313" key="10">
    <source>
        <dbReference type="EMBL" id="KAJ8481192.1"/>
    </source>
</evidence>
<evidence type="ECO:0000256" key="5">
    <source>
        <dbReference type="ARBA" id="ARBA00023002"/>
    </source>
</evidence>
<dbReference type="EMBL" id="JAPEVG010000143">
    <property type="protein sequence ID" value="KAJ8481192.1"/>
    <property type="molecule type" value="Genomic_DNA"/>
</dbReference>
<protein>
    <recommendedName>
        <fullName evidence="6">Malic enzyme</fullName>
    </recommendedName>
</protein>
<dbReference type="GO" id="GO:0005739">
    <property type="term" value="C:mitochondrion"/>
    <property type="evidence" value="ECO:0007669"/>
    <property type="project" value="TreeGrafter"/>
</dbReference>
<sequence>MTIVLNPVWSNGVQKLKVVSQTPTKPAKGLLPPVHNDEIHALRCLQQLRSKDKPIEKYIYLSQLKDADHAMFYRLCLANMAEFTPLIYTPTVGDACLQYSHIFRRPEGLFISIKDKGNIGKILRNWPRKEEARISVVTDGSRILGLGDLGVNGMPISIGKLSLYVAGAGIRPESTVPICLDFGTDTQRYLDDPLYLGLRQRRVPFAEAAEFMEEFMQEMATVFPKLLIQFEDFATDKAFAYLESFRNRYPLFNDDIQGTGAVVLSGFMNAAKLSSAASGRPLTDHRILFLGAGSAGVGVAMQLMSFFKLQGLSEEEARDRIYLVDSQGLIFDGRGPMAEHKKYFSRKDYNGAPMKDLTEIIKFVQPTALLGLSTTKGAFNQSVIETMSALNPRPIIFPLSNPVRLSECEFHEAVEWSQGRVLFASGSPFPEQEYGGRVLYPGQGNNMYIFPGLGLGAILSRASRVTDSMVEASSLGLADSLTQDERAQDLLYPRVERIREISAQIALSVIRAAQKAGVDRSIDLRTMSDAELLGFLQELNVGVTTANAPTATRVNVASLALTTSKVWSLLAVYAFHIATAGCLHIEQRAVPSFKAAQGGTEKTNGGAQTKPEEEKPQDPSGWQNAKNMAVKGLMIALRVTKEATPFFPHLQSVAGGLLACTDRQLLCSVVPVGLRALQD</sequence>
<dbReference type="GO" id="GO:0006108">
    <property type="term" value="P:malate metabolic process"/>
    <property type="evidence" value="ECO:0007669"/>
    <property type="project" value="TreeGrafter"/>
</dbReference>
<dbReference type="Proteomes" id="UP001215151">
    <property type="component" value="Unassembled WGS sequence"/>
</dbReference>
<reference evidence="10" key="1">
    <citation type="submission" date="2022-11" db="EMBL/GenBank/DDBJ databases">
        <title>Genome Sequence of Cubamyces cubensis.</title>
        <authorList>
            <person name="Buettner E."/>
        </authorList>
    </citation>
    <scope>NUCLEOTIDE SEQUENCE</scope>
    <source>
        <strain evidence="10">MPL-01</strain>
    </source>
</reference>
<evidence type="ECO:0000256" key="2">
    <source>
        <dbReference type="ARBA" id="ARBA00001946"/>
    </source>
</evidence>
<keyword evidence="5 6" id="KW-0560">Oxidoreductase</keyword>
<dbReference type="Gene3D" id="3.40.50.10380">
    <property type="entry name" value="Malic enzyme, N-terminal domain"/>
    <property type="match status" value="1"/>
</dbReference>
<dbReference type="SUPFAM" id="SSF53223">
    <property type="entry name" value="Aminoacid dehydrogenase-like, N-terminal domain"/>
    <property type="match status" value="1"/>
</dbReference>
<comment type="cofactor">
    <cofactor evidence="1">
        <name>Mn(2+)</name>
        <dbReference type="ChEBI" id="CHEBI:29035"/>
    </cofactor>
</comment>
<comment type="caution">
    <text evidence="10">The sequence shown here is derived from an EMBL/GenBank/DDBJ whole genome shotgun (WGS) entry which is preliminary data.</text>
</comment>
<evidence type="ECO:0000256" key="7">
    <source>
        <dbReference type="SAM" id="MobiDB-lite"/>
    </source>
</evidence>
<dbReference type="InterPro" id="IPR036291">
    <property type="entry name" value="NAD(P)-bd_dom_sf"/>
</dbReference>
<dbReference type="PRINTS" id="PR00072">
    <property type="entry name" value="MALOXRDTASE"/>
</dbReference>
<dbReference type="InterPro" id="IPR012302">
    <property type="entry name" value="Malic_NAD-bd"/>
</dbReference>
<dbReference type="GO" id="GO:0046872">
    <property type="term" value="F:metal ion binding"/>
    <property type="evidence" value="ECO:0007669"/>
    <property type="project" value="UniProtKB-KW"/>
</dbReference>
<dbReference type="Gene3D" id="3.40.50.720">
    <property type="entry name" value="NAD(P)-binding Rossmann-like Domain"/>
    <property type="match status" value="1"/>
</dbReference>
<dbReference type="GO" id="GO:0004471">
    <property type="term" value="F:malate dehydrogenase (decarboxylating) (NAD+) activity"/>
    <property type="evidence" value="ECO:0007669"/>
    <property type="project" value="TreeGrafter"/>
</dbReference>
<dbReference type="CDD" id="cd05312">
    <property type="entry name" value="NAD_bind_1_malic_enz"/>
    <property type="match status" value="1"/>
</dbReference>
<evidence type="ECO:0000256" key="6">
    <source>
        <dbReference type="RuleBase" id="RU003426"/>
    </source>
</evidence>
<keyword evidence="4 6" id="KW-0479">Metal-binding</keyword>
<dbReference type="PROSITE" id="PS00331">
    <property type="entry name" value="MALIC_ENZYMES"/>
    <property type="match status" value="1"/>
</dbReference>
<dbReference type="InterPro" id="IPR046346">
    <property type="entry name" value="Aminoacid_DH-like_N_sf"/>
</dbReference>
<evidence type="ECO:0000256" key="1">
    <source>
        <dbReference type="ARBA" id="ARBA00001936"/>
    </source>
</evidence>
<dbReference type="Pfam" id="PF00390">
    <property type="entry name" value="malic"/>
    <property type="match status" value="1"/>
</dbReference>
<dbReference type="NCBIfam" id="NF010052">
    <property type="entry name" value="PRK13529.1"/>
    <property type="match status" value="1"/>
</dbReference>
<dbReference type="SMART" id="SM00919">
    <property type="entry name" value="Malic_M"/>
    <property type="match status" value="1"/>
</dbReference>
<proteinExistence type="inferred from homology"/>
<evidence type="ECO:0000259" key="8">
    <source>
        <dbReference type="SMART" id="SM00919"/>
    </source>
</evidence>
<dbReference type="InterPro" id="IPR015884">
    <property type="entry name" value="Malic_enzyme_CS"/>
</dbReference>
<dbReference type="InterPro" id="IPR012301">
    <property type="entry name" value="Malic_N_dom"/>
</dbReference>
<dbReference type="InterPro" id="IPR037062">
    <property type="entry name" value="Malic_N_dom_sf"/>
</dbReference>